<name>A0A382M150_9ZZZZ</name>
<gene>
    <name evidence="1" type="ORF">METZ01_LOCUS293735</name>
</gene>
<organism evidence="1">
    <name type="scientific">marine metagenome</name>
    <dbReference type="NCBI Taxonomy" id="408172"/>
    <lineage>
        <taxon>unclassified sequences</taxon>
        <taxon>metagenomes</taxon>
        <taxon>ecological metagenomes</taxon>
    </lineage>
</organism>
<sequence>MKTFFSFFLVGLNFGTSFFFTEGTSSVISNVGALPKLSSLPPITLTPPDPEPNDIELTLPEDLPSMLSVSNSLSSIIPDVFVESEVGCADGAFSTPAAFISLIASAAASFTSLAPSPVIIRALSITSEGISQETPFAIEAKPVIAVALTLES</sequence>
<dbReference type="AlphaFoldDB" id="A0A382M150"/>
<accession>A0A382M150</accession>
<protein>
    <submittedName>
        <fullName evidence="1">Uncharacterized protein</fullName>
    </submittedName>
</protein>
<evidence type="ECO:0000313" key="1">
    <source>
        <dbReference type="EMBL" id="SVC40881.1"/>
    </source>
</evidence>
<proteinExistence type="predicted"/>
<dbReference type="EMBL" id="UINC01089629">
    <property type="protein sequence ID" value="SVC40881.1"/>
    <property type="molecule type" value="Genomic_DNA"/>
</dbReference>
<reference evidence="1" key="1">
    <citation type="submission" date="2018-05" db="EMBL/GenBank/DDBJ databases">
        <authorList>
            <person name="Lanie J.A."/>
            <person name="Ng W.-L."/>
            <person name="Kazmierczak K.M."/>
            <person name="Andrzejewski T.M."/>
            <person name="Davidsen T.M."/>
            <person name="Wayne K.J."/>
            <person name="Tettelin H."/>
            <person name="Glass J.I."/>
            <person name="Rusch D."/>
            <person name="Podicherti R."/>
            <person name="Tsui H.-C.T."/>
            <person name="Winkler M.E."/>
        </authorList>
    </citation>
    <scope>NUCLEOTIDE SEQUENCE</scope>
</reference>